<evidence type="ECO:0000313" key="4">
    <source>
        <dbReference type="Proteomes" id="UP000535937"/>
    </source>
</evidence>
<dbReference type="PRINTS" id="PR01438">
    <property type="entry name" value="UNVRSLSTRESS"/>
</dbReference>
<dbReference type="SUPFAM" id="SSF52402">
    <property type="entry name" value="Adenine nucleotide alpha hydrolases-like"/>
    <property type="match status" value="2"/>
</dbReference>
<dbReference type="PANTHER" id="PTHR46268:SF6">
    <property type="entry name" value="UNIVERSAL STRESS PROTEIN UP12"/>
    <property type="match status" value="1"/>
</dbReference>
<evidence type="ECO:0000256" key="1">
    <source>
        <dbReference type="ARBA" id="ARBA00008791"/>
    </source>
</evidence>
<dbReference type="Pfam" id="PF00582">
    <property type="entry name" value="Usp"/>
    <property type="match status" value="2"/>
</dbReference>
<feature type="domain" description="UspA" evidence="2">
    <location>
        <begin position="3"/>
        <end position="138"/>
    </location>
</feature>
<organism evidence="3 4">
    <name type="scientific">Microbulbifer rhizosphaerae</name>
    <dbReference type="NCBI Taxonomy" id="1562603"/>
    <lineage>
        <taxon>Bacteria</taxon>
        <taxon>Pseudomonadati</taxon>
        <taxon>Pseudomonadota</taxon>
        <taxon>Gammaproteobacteria</taxon>
        <taxon>Cellvibrionales</taxon>
        <taxon>Microbulbiferaceae</taxon>
        <taxon>Microbulbifer</taxon>
    </lineage>
</organism>
<accession>A0A7W4Z9D1</accession>
<proteinExistence type="inferred from homology"/>
<reference evidence="3 4" key="1">
    <citation type="submission" date="2020-08" db="EMBL/GenBank/DDBJ databases">
        <title>Genomic Encyclopedia of Type Strains, Phase III (KMG-III): the genomes of soil and plant-associated and newly described type strains.</title>
        <authorList>
            <person name="Whitman W."/>
        </authorList>
    </citation>
    <scope>NUCLEOTIDE SEQUENCE [LARGE SCALE GENOMIC DNA]</scope>
    <source>
        <strain evidence="3 4">CECT 8799</strain>
    </source>
</reference>
<name>A0A7W4Z9D1_9GAMM</name>
<evidence type="ECO:0000259" key="2">
    <source>
        <dbReference type="Pfam" id="PF00582"/>
    </source>
</evidence>
<comment type="caution">
    <text evidence="3">The sequence shown here is derived from an EMBL/GenBank/DDBJ whole genome shotgun (WGS) entry which is preliminary data.</text>
</comment>
<dbReference type="PANTHER" id="PTHR46268">
    <property type="entry name" value="STRESS RESPONSE PROTEIN NHAX"/>
    <property type="match status" value="1"/>
</dbReference>
<dbReference type="CDD" id="cd00293">
    <property type="entry name" value="USP-like"/>
    <property type="match status" value="2"/>
</dbReference>
<feature type="domain" description="UspA" evidence="2">
    <location>
        <begin position="151"/>
        <end position="294"/>
    </location>
</feature>
<comment type="similarity">
    <text evidence="1">Belongs to the universal stress protein A family.</text>
</comment>
<dbReference type="Gene3D" id="3.40.50.620">
    <property type="entry name" value="HUPs"/>
    <property type="match status" value="2"/>
</dbReference>
<dbReference type="InterPro" id="IPR014729">
    <property type="entry name" value="Rossmann-like_a/b/a_fold"/>
</dbReference>
<protein>
    <submittedName>
        <fullName evidence="3">Nucleotide-binding universal stress UspA family protein</fullName>
    </submittedName>
</protein>
<gene>
    <name evidence="3" type="ORF">FHS09_000932</name>
</gene>
<dbReference type="Proteomes" id="UP000535937">
    <property type="component" value="Unassembled WGS sequence"/>
</dbReference>
<keyword evidence="4" id="KW-1185">Reference proteome</keyword>
<dbReference type="InterPro" id="IPR006016">
    <property type="entry name" value="UspA"/>
</dbReference>
<dbReference type="AlphaFoldDB" id="A0A7W4Z9D1"/>
<dbReference type="EMBL" id="JACHWZ010000003">
    <property type="protein sequence ID" value="MBB3060119.1"/>
    <property type="molecule type" value="Genomic_DNA"/>
</dbReference>
<sequence length="326" mass="36562">MPFKQILVPLDGSSTAEEAVSHAIFIAESCGAQIHLLHVQTSHGDEHSPDSVDWRLRRAEMRSYLNQLEKRLSERTIPVTSNIVEGRPSEQIVEYSEENDIDLLIFTAYGKGGISRFHFGSTAHKVISGSGISFMIVRPGELPSGRADKAYKRILILMDGSHSSEWVACQVAAMVRGQEVELILLQVISVPEMPRRMPITQEEYALREKFVECNRRAAKAYLEDIARQLQNGIKVRVRLEVTQSVVENVCGVAMEEEVDLIAMDVHDTQGGTHWEKGNLCQAVMCRCSLPLLVFQDLPDTHPQHLHTGGEFCPISHFNHPSDRNVE</sequence>
<dbReference type="InterPro" id="IPR006015">
    <property type="entry name" value="Universal_stress_UspA"/>
</dbReference>
<evidence type="ECO:0000313" key="3">
    <source>
        <dbReference type="EMBL" id="MBB3060119.1"/>
    </source>
</evidence>